<name>A0A314YWN6_PRUYE</name>
<dbReference type="InterPro" id="IPR054502">
    <property type="entry name" value="bHLH-TF_ACT-like_plant"/>
</dbReference>
<dbReference type="InterPro" id="IPR036638">
    <property type="entry name" value="HLH_DNA-bd_sf"/>
</dbReference>
<organism evidence="8 9">
    <name type="scientific">Prunus yedoensis var. nudiflora</name>
    <dbReference type="NCBI Taxonomy" id="2094558"/>
    <lineage>
        <taxon>Eukaryota</taxon>
        <taxon>Viridiplantae</taxon>
        <taxon>Streptophyta</taxon>
        <taxon>Embryophyta</taxon>
        <taxon>Tracheophyta</taxon>
        <taxon>Spermatophyta</taxon>
        <taxon>Magnoliopsida</taxon>
        <taxon>eudicotyledons</taxon>
        <taxon>Gunneridae</taxon>
        <taxon>Pentapetalae</taxon>
        <taxon>rosids</taxon>
        <taxon>fabids</taxon>
        <taxon>Rosales</taxon>
        <taxon>Rosaceae</taxon>
        <taxon>Amygdaloideae</taxon>
        <taxon>Amygdaleae</taxon>
        <taxon>Prunus</taxon>
    </lineage>
</organism>
<dbReference type="InterPro" id="IPR011598">
    <property type="entry name" value="bHLH_dom"/>
</dbReference>
<evidence type="ECO:0000256" key="4">
    <source>
        <dbReference type="ARBA" id="ARBA00023163"/>
    </source>
</evidence>
<dbReference type="GO" id="GO:0000981">
    <property type="term" value="F:DNA-binding transcription factor activity, RNA polymerase II-specific"/>
    <property type="evidence" value="ECO:0007669"/>
    <property type="project" value="TreeGrafter"/>
</dbReference>
<evidence type="ECO:0000256" key="2">
    <source>
        <dbReference type="ARBA" id="ARBA00023015"/>
    </source>
</evidence>
<evidence type="ECO:0000259" key="7">
    <source>
        <dbReference type="PROSITE" id="PS50888"/>
    </source>
</evidence>
<comment type="caution">
    <text evidence="8">The sequence shown here is derived from an EMBL/GenBank/DDBJ whole genome shotgun (WGS) entry which is preliminary data.</text>
</comment>
<keyword evidence="2" id="KW-0805">Transcription regulation</keyword>
<protein>
    <submittedName>
        <fullName evidence="8">Transcription factor bHLH94</fullName>
    </submittedName>
</protein>
<evidence type="ECO:0000256" key="6">
    <source>
        <dbReference type="SAM" id="MobiDB-lite"/>
    </source>
</evidence>
<gene>
    <name evidence="8" type="ORF">Pyn_31336</name>
</gene>
<evidence type="ECO:0000256" key="3">
    <source>
        <dbReference type="ARBA" id="ARBA00023125"/>
    </source>
</evidence>
<dbReference type="PANTHER" id="PTHR11969:SF54">
    <property type="entry name" value="MAD-LIKE PROTEIN 1"/>
    <property type="match status" value="1"/>
</dbReference>
<keyword evidence="9" id="KW-1185">Reference proteome</keyword>
<feature type="region of interest" description="Disordered" evidence="6">
    <location>
        <begin position="84"/>
        <end position="142"/>
    </location>
</feature>
<reference evidence="8 9" key="1">
    <citation type="submission" date="2018-02" db="EMBL/GenBank/DDBJ databases">
        <title>Draft genome of wild Prunus yedoensis var. nudiflora.</title>
        <authorList>
            <person name="Baek S."/>
            <person name="Kim J.-H."/>
            <person name="Choi K."/>
            <person name="Kim G.-B."/>
            <person name="Cho A."/>
            <person name="Jang H."/>
            <person name="Shin C.-H."/>
            <person name="Yu H.-J."/>
            <person name="Mun J.-H."/>
        </authorList>
    </citation>
    <scope>NUCLEOTIDE SEQUENCE [LARGE SCALE GENOMIC DNA]</scope>
    <source>
        <strain evidence="9">cv. Jeju island</strain>
        <tissue evidence="8">Leaf</tissue>
    </source>
</reference>
<dbReference type="SMART" id="SM00353">
    <property type="entry name" value="HLH"/>
    <property type="match status" value="1"/>
</dbReference>
<evidence type="ECO:0000256" key="1">
    <source>
        <dbReference type="ARBA" id="ARBA00004123"/>
    </source>
</evidence>
<comment type="subcellular location">
    <subcellularLocation>
        <location evidence="1">Nucleus</location>
    </subcellularLocation>
</comment>
<keyword evidence="5" id="KW-0539">Nucleus</keyword>
<evidence type="ECO:0000256" key="5">
    <source>
        <dbReference type="ARBA" id="ARBA00023242"/>
    </source>
</evidence>
<dbReference type="OrthoDB" id="684567at2759"/>
<dbReference type="Pfam" id="PF22754">
    <property type="entry name" value="bHLH-TF_ACT-like_plant"/>
    <property type="match status" value="1"/>
</dbReference>
<dbReference type="PANTHER" id="PTHR11969">
    <property type="entry name" value="MAX DIMERIZATION, MAD"/>
    <property type="match status" value="1"/>
</dbReference>
<feature type="domain" description="BHLH" evidence="7">
    <location>
        <begin position="146"/>
        <end position="197"/>
    </location>
</feature>
<proteinExistence type="predicted"/>
<dbReference type="Pfam" id="PF00010">
    <property type="entry name" value="HLH"/>
    <property type="match status" value="1"/>
</dbReference>
<feature type="compositionally biased region" description="Low complexity" evidence="6">
    <location>
        <begin position="93"/>
        <end position="105"/>
    </location>
</feature>
<keyword evidence="3" id="KW-0238">DNA-binding</keyword>
<keyword evidence="4" id="KW-0804">Transcription</keyword>
<dbReference type="STRING" id="2094558.A0A314YWN6"/>
<evidence type="ECO:0000313" key="9">
    <source>
        <dbReference type="Proteomes" id="UP000250321"/>
    </source>
</evidence>
<dbReference type="Gene3D" id="4.10.280.10">
    <property type="entry name" value="Helix-loop-helix DNA-binding domain"/>
    <property type="match status" value="1"/>
</dbReference>
<accession>A0A314YWN6</accession>
<dbReference type="GO" id="GO:0000978">
    <property type="term" value="F:RNA polymerase II cis-regulatory region sequence-specific DNA binding"/>
    <property type="evidence" value="ECO:0007669"/>
    <property type="project" value="TreeGrafter"/>
</dbReference>
<feature type="compositionally biased region" description="Polar residues" evidence="6">
    <location>
        <begin position="114"/>
        <end position="127"/>
    </location>
</feature>
<dbReference type="GO" id="GO:0005634">
    <property type="term" value="C:nucleus"/>
    <property type="evidence" value="ECO:0007669"/>
    <property type="project" value="UniProtKB-SubCell"/>
</dbReference>
<dbReference type="GO" id="GO:0046983">
    <property type="term" value="F:protein dimerization activity"/>
    <property type="evidence" value="ECO:0007669"/>
    <property type="project" value="InterPro"/>
</dbReference>
<dbReference type="EMBL" id="PJQY01000637">
    <property type="protein sequence ID" value="PQQ09191.1"/>
    <property type="molecule type" value="Genomic_DNA"/>
</dbReference>
<dbReference type="Proteomes" id="UP000250321">
    <property type="component" value="Unassembled WGS sequence"/>
</dbReference>
<dbReference type="SUPFAM" id="SSF47459">
    <property type="entry name" value="HLH, helix-loop-helix DNA-binding domain"/>
    <property type="match status" value="1"/>
</dbReference>
<evidence type="ECO:0000313" key="8">
    <source>
        <dbReference type="EMBL" id="PQQ09191.1"/>
    </source>
</evidence>
<feature type="compositionally biased region" description="Basic residues" evidence="6">
    <location>
        <begin position="129"/>
        <end position="139"/>
    </location>
</feature>
<sequence length="344" mass="38814">MALDAVVFPQDPFSCSTNKDLYSYWSSFDDDHHNFGFHNDQDHHDQLQHQASLDFLGYQTDHHNPPNYGTNYYSSAPLNSMVPHFNDLQLSNPNPDVSDTTSPTDDQPEFHQLPSDQTITMADSMPSTRAKRRRAKSRKNKEEIENQRMTHIAVERNRRKQMNEYLSVLRSLMPDSYVQRGDQASIIGGAINFVKELEQEVHFLGTQKPNNGVPFSQFFTFPQYSTRSSGDHDSAAAAMAELPLMECKLSNIAADIEVTMVESHASLKVRAKRIPKQLLKIVSGLHGMHLTILHLNVVTADDIVLYSLSLKVEDECTLASVDEIATAVHQMLATIQEEAMLNLN</sequence>
<dbReference type="AlphaFoldDB" id="A0A314YWN6"/>
<dbReference type="PROSITE" id="PS50888">
    <property type="entry name" value="BHLH"/>
    <property type="match status" value="1"/>
</dbReference>